<evidence type="ECO:0000256" key="4">
    <source>
        <dbReference type="ARBA" id="ARBA00022840"/>
    </source>
</evidence>
<comment type="caution">
    <text evidence="11">The sequence shown here is derived from an EMBL/GenBank/DDBJ whole genome shotgun (WGS) entry which is preliminary data.</text>
</comment>
<comment type="subcellular location">
    <subcellularLocation>
        <location evidence="1">Nucleus</location>
    </subcellularLocation>
</comment>
<dbReference type="PANTHER" id="PTHR46765:SF1">
    <property type="entry name" value="P-LOOP CONTAINING NUCLEOSIDE TRIPHOSPHATE HYDROLASES SUPERFAMILY PROTEIN"/>
    <property type="match status" value="1"/>
</dbReference>
<keyword evidence="7" id="KW-0131">Cell cycle</keyword>
<evidence type="ECO:0000256" key="7">
    <source>
        <dbReference type="ARBA" id="ARBA00023306"/>
    </source>
</evidence>
<evidence type="ECO:0000313" key="12">
    <source>
        <dbReference type="Proteomes" id="UP001497525"/>
    </source>
</evidence>
<evidence type="ECO:0000256" key="2">
    <source>
        <dbReference type="ARBA" id="ARBA00022705"/>
    </source>
</evidence>
<dbReference type="InterPro" id="IPR003959">
    <property type="entry name" value="ATPase_AAA_core"/>
</dbReference>
<keyword evidence="5" id="KW-0238">DNA-binding</keyword>
<dbReference type="SMART" id="SM00382">
    <property type="entry name" value="AAA"/>
    <property type="match status" value="1"/>
</dbReference>
<dbReference type="AlphaFoldDB" id="A0AAV2T1F1"/>
<evidence type="ECO:0000256" key="1">
    <source>
        <dbReference type="ARBA" id="ARBA00004123"/>
    </source>
</evidence>
<evidence type="ECO:0000256" key="6">
    <source>
        <dbReference type="ARBA" id="ARBA00023242"/>
    </source>
</evidence>
<dbReference type="SUPFAM" id="SSF52540">
    <property type="entry name" value="P-loop containing nucleoside triphosphate hydrolases"/>
    <property type="match status" value="1"/>
</dbReference>
<feature type="region of interest" description="Disordered" evidence="9">
    <location>
        <begin position="21"/>
        <end position="75"/>
    </location>
</feature>
<dbReference type="CDD" id="cd18140">
    <property type="entry name" value="HLD_clamp_RFC"/>
    <property type="match status" value="1"/>
</dbReference>
<keyword evidence="2" id="KW-0235">DNA replication</keyword>
<keyword evidence="6" id="KW-0539">Nucleus</keyword>
<dbReference type="Proteomes" id="UP001497525">
    <property type="component" value="Unassembled WGS sequence"/>
</dbReference>
<dbReference type="EMBL" id="CAXLJL010000068">
    <property type="protein sequence ID" value="CAL5130510.1"/>
    <property type="molecule type" value="Genomic_DNA"/>
</dbReference>
<dbReference type="GO" id="GO:0006260">
    <property type="term" value="P:DNA replication"/>
    <property type="evidence" value="ECO:0007669"/>
    <property type="project" value="UniProtKB-KW"/>
</dbReference>
<feature type="domain" description="AAA+ ATPase" evidence="10">
    <location>
        <begin position="266"/>
        <end position="416"/>
    </location>
</feature>
<feature type="compositionally biased region" description="Basic and acidic residues" evidence="9">
    <location>
        <begin position="33"/>
        <end position="57"/>
    </location>
</feature>
<evidence type="ECO:0000256" key="3">
    <source>
        <dbReference type="ARBA" id="ARBA00022741"/>
    </source>
</evidence>
<accession>A0AAV2T1F1</accession>
<dbReference type="InterPro" id="IPR003593">
    <property type="entry name" value="AAA+_ATPase"/>
</dbReference>
<dbReference type="InterPro" id="IPR053016">
    <property type="entry name" value="CTF18-RFC_complex"/>
</dbReference>
<dbReference type="GO" id="GO:0005634">
    <property type="term" value="C:nucleus"/>
    <property type="evidence" value="ECO:0007669"/>
    <property type="project" value="UniProtKB-SubCell"/>
</dbReference>
<dbReference type="GO" id="GO:0016887">
    <property type="term" value="F:ATP hydrolysis activity"/>
    <property type="evidence" value="ECO:0007669"/>
    <property type="project" value="InterPro"/>
</dbReference>
<dbReference type="InterPro" id="IPR047854">
    <property type="entry name" value="RFC_lid"/>
</dbReference>
<organism evidence="11 12">
    <name type="scientific">Calicophoron daubneyi</name>
    <name type="common">Rumen fluke</name>
    <name type="synonym">Paramphistomum daubneyi</name>
    <dbReference type="NCBI Taxonomy" id="300641"/>
    <lineage>
        <taxon>Eukaryota</taxon>
        <taxon>Metazoa</taxon>
        <taxon>Spiralia</taxon>
        <taxon>Lophotrochozoa</taxon>
        <taxon>Platyhelminthes</taxon>
        <taxon>Trematoda</taxon>
        <taxon>Digenea</taxon>
        <taxon>Plagiorchiida</taxon>
        <taxon>Pronocephalata</taxon>
        <taxon>Paramphistomoidea</taxon>
        <taxon>Paramphistomidae</taxon>
        <taxon>Calicophoron</taxon>
    </lineage>
</organism>
<evidence type="ECO:0000313" key="11">
    <source>
        <dbReference type="EMBL" id="CAL5130510.1"/>
    </source>
</evidence>
<gene>
    <name evidence="11" type="ORF">CDAUBV1_LOCUS2576</name>
</gene>
<keyword evidence="4" id="KW-0067">ATP-binding</keyword>
<dbReference type="PANTHER" id="PTHR46765">
    <property type="entry name" value="P-LOOP CONTAINING NUCLEOSIDE TRIPHOSPHATE HYDROLASES SUPERFAMILY PROTEIN"/>
    <property type="match status" value="1"/>
</dbReference>
<dbReference type="GO" id="GO:0005524">
    <property type="term" value="F:ATP binding"/>
    <property type="evidence" value="ECO:0007669"/>
    <property type="project" value="UniProtKB-KW"/>
</dbReference>
<sequence>MIHDTGDADLDHLLEIDEEINKENLEDYSVTNDKIEDRGNKRPFERTDVDSEWEPRPGHLTSANHPDDKAFHSAPNETTLAKRVRAPDLGKQMADTVCQPAPKQTTLLKRIPLEGDYVSVTYDSGCRYYLKVTELEEHVDLSQMPYQPVGLANEAERLMTKKASKLLDADHSMRALTSSFSQLWTQRYAPAHYLDLISDETTNRTLLRWLKAWDPYVFGTTPITQPRIPAQPANNPASSGANQFVARADDLENLAGEIDPRDGLPRFRLVLLAGCPGLGKTTLAHLLAEHAGYQVIEINASDDRTSSAFKDQLNAVVTSATSLNRTGQGTTGSFKPCCLILDEIDGAAPAAVELLASAAKTVLQPARERRTRRRNKEPLVLRRPVICICNDLFATAIRPLRASGVPCLVLRLPVVDLGRLISRLDAIAQKENLPVDKAVLTRLAEIADRDVRSCLNAMQFLKSRLSQSSENHAESSVSLADLATLVSMGGGLKDVQRTLFDVWKAVFTIPSTHILSARIQRRGERQGRWMYPTCGPSATAPNRTRPADSESTLSARLEHVMDIANSCGDSQMVAMGIFENYLNSRMKDASLNVARQASEWFVYHDRLFKHIHSRMDFSLYGYPVWLPGWFHLAFATPTGMSLPSATAAGSGSKSLRWPTAHTEAASSRAQCTAILEQLLANQWNSPGLLTASGGTQSEPVRVKSGSFRFLTRRNFLLDVASPVLNIITLMATTLRPLNSQLYSQQEKACLQNLVDLMLNLGVDWSAQQSAETGEMEFQLEPALNSVACFSNSVAALKVIPHTTKQLITRELGLERMRRSERSFQSGAPSAVGSPNRVESRQTKSKIDLTTHTTLKIPGISDVMNKKQRIKRDFFGRPIEEMPKTCKPANPVKDDAKNMNDLVNPALYFKFKQGYSNAVRRPASIKNFL</sequence>
<feature type="region of interest" description="Disordered" evidence="9">
    <location>
        <begin position="817"/>
        <end position="845"/>
    </location>
</feature>
<keyword evidence="3" id="KW-0547">Nucleotide-binding</keyword>
<evidence type="ECO:0000256" key="9">
    <source>
        <dbReference type="SAM" id="MobiDB-lite"/>
    </source>
</evidence>
<evidence type="ECO:0000256" key="8">
    <source>
        <dbReference type="ARBA" id="ARBA00043975"/>
    </source>
</evidence>
<dbReference type="Pfam" id="PF00004">
    <property type="entry name" value="AAA"/>
    <property type="match status" value="1"/>
</dbReference>
<comment type="similarity">
    <text evidence="8">Belongs to the activator 1 small subunits family. CTF18 subfamily.</text>
</comment>
<reference evidence="11" key="1">
    <citation type="submission" date="2024-06" db="EMBL/GenBank/DDBJ databases">
        <authorList>
            <person name="Liu X."/>
            <person name="Lenzi L."/>
            <person name="Haldenby T S."/>
            <person name="Uol C."/>
        </authorList>
    </citation>
    <scope>NUCLEOTIDE SEQUENCE</scope>
</reference>
<dbReference type="Gene3D" id="1.10.8.60">
    <property type="match status" value="1"/>
</dbReference>
<dbReference type="InterPro" id="IPR027417">
    <property type="entry name" value="P-loop_NTPase"/>
</dbReference>
<evidence type="ECO:0000256" key="5">
    <source>
        <dbReference type="ARBA" id="ARBA00023125"/>
    </source>
</evidence>
<dbReference type="Gene3D" id="3.40.50.300">
    <property type="entry name" value="P-loop containing nucleotide triphosphate hydrolases"/>
    <property type="match status" value="1"/>
</dbReference>
<evidence type="ECO:0000259" key="10">
    <source>
        <dbReference type="SMART" id="SM00382"/>
    </source>
</evidence>
<proteinExistence type="inferred from homology"/>
<protein>
    <recommendedName>
        <fullName evidence="10">AAA+ ATPase domain-containing protein</fullName>
    </recommendedName>
</protein>
<dbReference type="GO" id="GO:0003677">
    <property type="term" value="F:DNA binding"/>
    <property type="evidence" value="ECO:0007669"/>
    <property type="project" value="UniProtKB-KW"/>
</dbReference>
<dbReference type="CDD" id="cd00009">
    <property type="entry name" value="AAA"/>
    <property type="match status" value="1"/>
</dbReference>
<name>A0AAV2T1F1_CALDB</name>